<dbReference type="Pfam" id="PF25872">
    <property type="entry name" value="HTH_77"/>
    <property type="match status" value="1"/>
</dbReference>
<dbReference type="InterPro" id="IPR000792">
    <property type="entry name" value="Tscrpt_reg_LuxR_C"/>
</dbReference>
<dbReference type="EMBL" id="BMMH01000005">
    <property type="protein sequence ID" value="GGL13634.1"/>
    <property type="molecule type" value="Genomic_DNA"/>
</dbReference>
<dbReference type="SMART" id="SM00421">
    <property type="entry name" value="HTH_LUXR"/>
    <property type="match status" value="1"/>
</dbReference>
<dbReference type="GO" id="GO:0006355">
    <property type="term" value="P:regulation of DNA-templated transcription"/>
    <property type="evidence" value="ECO:0007669"/>
    <property type="project" value="InterPro"/>
</dbReference>
<gene>
    <name evidence="3" type="ORF">GCM10011588_30050</name>
</gene>
<dbReference type="SUPFAM" id="SSF48452">
    <property type="entry name" value="TPR-like"/>
    <property type="match status" value="1"/>
</dbReference>
<accession>A0A917RLL9</accession>
<dbReference type="SUPFAM" id="SSF52540">
    <property type="entry name" value="P-loop containing nucleoside triphosphate hydrolases"/>
    <property type="match status" value="1"/>
</dbReference>
<dbReference type="AlphaFoldDB" id="A0A917RLL9"/>
<dbReference type="InterPro" id="IPR036388">
    <property type="entry name" value="WH-like_DNA-bd_sf"/>
</dbReference>
<dbReference type="InterPro" id="IPR049945">
    <property type="entry name" value="AAA_22"/>
</dbReference>
<dbReference type="InterPro" id="IPR016032">
    <property type="entry name" value="Sig_transdc_resp-reg_C-effctor"/>
</dbReference>
<keyword evidence="4" id="KW-1185">Reference proteome</keyword>
<feature type="region of interest" description="Disordered" evidence="1">
    <location>
        <begin position="686"/>
        <end position="706"/>
    </location>
</feature>
<reference evidence="3" key="2">
    <citation type="submission" date="2020-09" db="EMBL/GenBank/DDBJ databases">
        <authorList>
            <person name="Sun Q."/>
            <person name="Zhou Y."/>
        </authorList>
    </citation>
    <scope>NUCLEOTIDE SEQUENCE</scope>
    <source>
        <strain evidence="3">CGMCC 4.3508</strain>
    </source>
</reference>
<dbReference type="PRINTS" id="PR00364">
    <property type="entry name" value="DISEASERSIST"/>
</dbReference>
<comment type="caution">
    <text evidence="3">The sequence shown here is derived from an EMBL/GenBank/DDBJ whole genome shotgun (WGS) entry which is preliminary data.</text>
</comment>
<evidence type="ECO:0000313" key="4">
    <source>
        <dbReference type="Proteomes" id="UP000638263"/>
    </source>
</evidence>
<reference evidence="3" key="1">
    <citation type="journal article" date="2014" name="Int. J. Syst. Evol. Microbiol.">
        <title>Complete genome sequence of Corynebacterium casei LMG S-19264T (=DSM 44701T), isolated from a smear-ripened cheese.</title>
        <authorList>
            <consortium name="US DOE Joint Genome Institute (JGI-PGF)"/>
            <person name="Walter F."/>
            <person name="Albersmeier A."/>
            <person name="Kalinowski J."/>
            <person name="Ruckert C."/>
        </authorList>
    </citation>
    <scope>NUCLEOTIDE SEQUENCE</scope>
    <source>
        <strain evidence="3">CGMCC 4.3508</strain>
    </source>
</reference>
<dbReference type="Gene3D" id="1.10.10.10">
    <property type="entry name" value="Winged helix-like DNA-binding domain superfamily/Winged helix DNA-binding domain"/>
    <property type="match status" value="1"/>
</dbReference>
<dbReference type="CDD" id="cd06170">
    <property type="entry name" value="LuxR_C_like"/>
    <property type="match status" value="1"/>
</dbReference>
<protein>
    <submittedName>
        <fullName evidence="3">LuxR family transcriptional regulator</fullName>
    </submittedName>
</protein>
<evidence type="ECO:0000259" key="2">
    <source>
        <dbReference type="PROSITE" id="PS50043"/>
    </source>
</evidence>
<dbReference type="RefSeq" id="WP_062997543.1">
    <property type="nucleotide sequence ID" value="NZ_BMMH01000005.1"/>
</dbReference>
<dbReference type="GO" id="GO:0003677">
    <property type="term" value="F:DNA binding"/>
    <property type="evidence" value="ECO:0007669"/>
    <property type="project" value="InterPro"/>
</dbReference>
<dbReference type="PRINTS" id="PR00038">
    <property type="entry name" value="HTHLUXR"/>
</dbReference>
<dbReference type="PANTHER" id="PTHR47691">
    <property type="entry name" value="REGULATOR-RELATED"/>
    <property type="match status" value="1"/>
</dbReference>
<dbReference type="InterPro" id="IPR011990">
    <property type="entry name" value="TPR-like_helical_dom_sf"/>
</dbReference>
<sequence>MGAPARSLGPSGELPADLTSFVGRRSERTRIKLLLSESRLTTLSGFGGVGKTRLAQRAGADLHRAFADGVVFVDLAAITDPTLLPDTVAAAFGFRTNASDSSADYLVDQLRTRNALIILDNCEHLVDACAQLADTLLRTGPAVHILATSREPLAIAGETVLPIAPLTVPPADTGQMTEYESVTLFVERARAAVPGFRITDHNRQDIAEICRRLDGIPLALELAAVRLRGLTPAQLATLLTDQFHLMNTGSRAGPDRQRTLRNCLEWSYRLCSPAERRLWARAAVFSGGFELDAVEAVCGDPDDPHVLETLLSLVEKSIVIGEEIDGRMRYRMLEVIRQYGTQVLRDEGGERAVRLRHRDFFAGLVDRSDREWSGADQRAWIARMRRDHANLQTALSLCAAEPDAEIGLRIAGGLRDHWINLGALSEGTYWIEQFLQSGPGSAKTRIFAMRTAAWTALIAGDTTRARAWIDDGLQADGGSAETVTAFDSLSSLYWIFTGDYERALTDGHEALEVARRSGNVYDVLADMTLIQIAHFCLGEMDQSLRWHAECRRCAQEVDDTWYMSYSYWFAGLALCTQGDVTAATAVLRRNLQPQLGTENTYGVTLGIEALSWVRATVDPRESAVLMGIASTRWRSIGVSVESVSLLAGRHTECGNRLQAELGAEGFTSLMAEGARLGLAQGAETALGRSPGEVPAQDRSAASTATSLTRREREVAQLVGRGMSNREIAHALVIAQRTAETHVERILTKLGFTSRTQIAAWLADQQQ</sequence>
<dbReference type="SUPFAM" id="SSF46894">
    <property type="entry name" value="C-terminal effector domain of the bipartite response regulators"/>
    <property type="match status" value="1"/>
</dbReference>
<dbReference type="Gene3D" id="3.40.50.300">
    <property type="entry name" value="P-loop containing nucleotide triphosphate hydrolases"/>
    <property type="match status" value="1"/>
</dbReference>
<dbReference type="Pfam" id="PF13401">
    <property type="entry name" value="AAA_22"/>
    <property type="match status" value="1"/>
</dbReference>
<dbReference type="InterPro" id="IPR027417">
    <property type="entry name" value="P-loop_NTPase"/>
</dbReference>
<evidence type="ECO:0000313" key="3">
    <source>
        <dbReference type="EMBL" id="GGL13634.1"/>
    </source>
</evidence>
<dbReference type="GO" id="GO:0016887">
    <property type="term" value="F:ATP hydrolysis activity"/>
    <property type="evidence" value="ECO:0007669"/>
    <property type="project" value="InterPro"/>
</dbReference>
<dbReference type="Pfam" id="PF00196">
    <property type="entry name" value="GerE"/>
    <property type="match status" value="1"/>
</dbReference>
<name>A0A917RLL9_9NOCA</name>
<dbReference type="Proteomes" id="UP000638263">
    <property type="component" value="Unassembled WGS sequence"/>
</dbReference>
<dbReference type="PANTHER" id="PTHR47691:SF3">
    <property type="entry name" value="HTH-TYPE TRANSCRIPTIONAL REGULATOR RV0890C-RELATED"/>
    <property type="match status" value="1"/>
</dbReference>
<proteinExistence type="predicted"/>
<feature type="domain" description="HTH luxR-type" evidence="2">
    <location>
        <begin position="700"/>
        <end position="765"/>
    </location>
</feature>
<organism evidence="3 4">
    <name type="scientific">Nocardia jinanensis</name>
    <dbReference type="NCBI Taxonomy" id="382504"/>
    <lineage>
        <taxon>Bacteria</taxon>
        <taxon>Bacillati</taxon>
        <taxon>Actinomycetota</taxon>
        <taxon>Actinomycetes</taxon>
        <taxon>Mycobacteriales</taxon>
        <taxon>Nocardiaceae</taxon>
        <taxon>Nocardia</taxon>
    </lineage>
</organism>
<dbReference type="Gene3D" id="1.25.40.10">
    <property type="entry name" value="Tetratricopeptide repeat domain"/>
    <property type="match status" value="1"/>
</dbReference>
<dbReference type="PROSITE" id="PS50043">
    <property type="entry name" value="HTH_LUXR_2"/>
    <property type="match status" value="1"/>
</dbReference>
<evidence type="ECO:0000256" key="1">
    <source>
        <dbReference type="SAM" id="MobiDB-lite"/>
    </source>
</evidence>
<dbReference type="InterPro" id="IPR058852">
    <property type="entry name" value="HTH_77"/>
</dbReference>